<comment type="caution">
    <text evidence="1">The sequence shown here is derived from an EMBL/GenBank/DDBJ whole genome shotgun (WGS) entry which is preliminary data.</text>
</comment>
<proteinExistence type="predicted"/>
<evidence type="ECO:0000313" key="2">
    <source>
        <dbReference type="Proteomes" id="UP000238338"/>
    </source>
</evidence>
<dbReference type="EMBL" id="PVEP01000009">
    <property type="protein sequence ID" value="PQV55418.1"/>
    <property type="molecule type" value="Genomic_DNA"/>
</dbReference>
<name>A0A2S8S3V7_9RHOB</name>
<dbReference type="AlphaFoldDB" id="A0A2S8S3V7"/>
<dbReference type="RefSeq" id="WP_245885117.1">
    <property type="nucleotide sequence ID" value="NZ_PVEP01000009.1"/>
</dbReference>
<sequence>MTQNDKLKNLKLLAKRYARATGQPQHAALDLVAARLDFPHWNALTGSAKGEWAPSEAQVATIKAFVERITSYEGTTFDHIFGGANAITRGEVRGHPYELKTMLGDVHMEGEGWRIILPENPSAAPRVEIDLKHAQNSPMNDRVLREEAIGIAKELMQSVKARRFADWPRRATKPDAEGKVRHPFLETEETSLWYCLHCDAEITGPQIAGTHWHCPGCGASPINIFPEAFWLGPNEEKPVPVQARAEGKEIEPIVSIVDPRPKLDLSKEQVTHLIRSALFEDATNASERMGAGLAEIWVDDDLDVVVSFEDHYWPEEKEPTAAIDVAAVLGIELELEVMWSDPLFAWPGLGTVTQSTAEYTRMMLDAYRSHGIVEERE</sequence>
<gene>
    <name evidence="1" type="ORF">LX70_03379</name>
</gene>
<evidence type="ECO:0000313" key="1">
    <source>
        <dbReference type="EMBL" id="PQV55418.1"/>
    </source>
</evidence>
<organism evidence="1 2">
    <name type="scientific">Albidovulum denitrificans</name>
    <dbReference type="NCBI Taxonomy" id="404881"/>
    <lineage>
        <taxon>Bacteria</taxon>
        <taxon>Pseudomonadati</taxon>
        <taxon>Pseudomonadota</taxon>
        <taxon>Alphaproteobacteria</taxon>
        <taxon>Rhodobacterales</taxon>
        <taxon>Paracoccaceae</taxon>
        <taxon>Albidovulum</taxon>
    </lineage>
</organism>
<reference evidence="1 2" key="1">
    <citation type="submission" date="2018-02" db="EMBL/GenBank/DDBJ databases">
        <title>Genomic Encyclopedia of Archaeal and Bacterial Type Strains, Phase II (KMG-II): from individual species to whole genera.</title>
        <authorList>
            <person name="Goeker M."/>
        </authorList>
    </citation>
    <scope>NUCLEOTIDE SEQUENCE [LARGE SCALE GENOMIC DNA]</scope>
    <source>
        <strain evidence="1 2">DSM 18921</strain>
    </source>
</reference>
<keyword evidence="2" id="KW-1185">Reference proteome</keyword>
<protein>
    <submittedName>
        <fullName evidence="1">Uncharacterized protein</fullName>
    </submittedName>
</protein>
<accession>A0A2S8S3V7</accession>
<dbReference type="Proteomes" id="UP000238338">
    <property type="component" value="Unassembled WGS sequence"/>
</dbReference>